<dbReference type="RefSeq" id="WP_071863186.1">
    <property type="nucleotide sequence ID" value="NZ_JAHLOV010000004.1"/>
</dbReference>
<proteinExistence type="inferred from homology"/>
<dbReference type="AlphaFoldDB" id="A0A1L8SQJ7"/>
<comment type="domain">
    <text evidence="2">The N-terminal domain probably binds unfolded/aggregated proteins; the C-terminal domain interacts with ClpC.</text>
</comment>
<dbReference type="HAMAP" id="MF_01124">
    <property type="entry name" value="MecA"/>
    <property type="match status" value="1"/>
</dbReference>
<reference evidence="3 4" key="1">
    <citation type="submission" date="2014-12" db="EMBL/GenBank/DDBJ databases">
        <title>Draft genome sequences of 29 type strains of Enterococci.</title>
        <authorList>
            <person name="Zhong Z."/>
            <person name="Sun Z."/>
            <person name="Liu W."/>
            <person name="Zhang W."/>
            <person name="Zhang H."/>
        </authorList>
    </citation>
    <scope>NUCLEOTIDE SEQUENCE [LARGE SCALE GENOMIC DNA]</scope>
    <source>
        <strain evidence="3 4">DSM 22802</strain>
    </source>
</reference>
<dbReference type="PANTHER" id="PTHR39161">
    <property type="entry name" value="ADAPTER PROTEIN MECA"/>
    <property type="match status" value="1"/>
</dbReference>
<comment type="subunit">
    <text evidence="2">Homodimer.</text>
</comment>
<evidence type="ECO:0000313" key="3">
    <source>
        <dbReference type="EMBL" id="OJG34306.1"/>
    </source>
</evidence>
<dbReference type="Proteomes" id="UP000183700">
    <property type="component" value="Unassembled WGS sequence"/>
</dbReference>
<evidence type="ECO:0000256" key="1">
    <source>
        <dbReference type="ARBA" id="ARBA00005397"/>
    </source>
</evidence>
<dbReference type="InterPro" id="IPR038471">
    <property type="entry name" value="MecA_C_sf"/>
</dbReference>
<dbReference type="STRING" id="319970.RV00_GL000838"/>
<evidence type="ECO:0000256" key="2">
    <source>
        <dbReference type="HAMAP-Rule" id="MF_01124"/>
    </source>
</evidence>
<dbReference type="OrthoDB" id="2360201at2"/>
<dbReference type="PANTHER" id="PTHR39161:SF1">
    <property type="entry name" value="ADAPTER PROTEIN MECA 1"/>
    <property type="match status" value="1"/>
</dbReference>
<evidence type="ECO:0000313" key="4">
    <source>
        <dbReference type="Proteomes" id="UP000183700"/>
    </source>
</evidence>
<dbReference type="InterPro" id="IPR008681">
    <property type="entry name" value="Neg-reg_MecA"/>
</dbReference>
<dbReference type="PIRSF" id="PIRSF029008">
    <property type="entry name" value="MecA"/>
    <property type="match status" value="1"/>
</dbReference>
<dbReference type="Pfam" id="PF05389">
    <property type="entry name" value="MecA"/>
    <property type="match status" value="1"/>
</dbReference>
<name>A0A1L8SQJ7_9ENTE</name>
<sequence length="214" mass="24942">MEMEHINENTIRVIIENEDLAERGITFLDLLGNHREIESFFYSILEEVDIEDEFKSSEAVTFQVLPKNDGLELFISKNLTPEDISKMNNSTEFEVNDFDQLIRQQILANSESLEENSNKNNLRVFQLSSFEDMIELASYHFLDDAWCDLYLLNETYYLQVYFDPEIYGEYALADTTAEILEYASASSVSTEMLEEYGKLLMQRDAIEITRAHFS</sequence>
<accession>A0A1L8SQJ7</accession>
<comment type="similarity">
    <text evidence="1 2">Belongs to the MecA family.</text>
</comment>
<dbReference type="GO" id="GO:0030674">
    <property type="term" value="F:protein-macromolecule adaptor activity"/>
    <property type="evidence" value="ECO:0007669"/>
    <property type="project" value="UniProtKB-UniRule"/>
</dbReference>
<gene>
    <name evidence="2" type="primary">mecA</name>
    <name evidence="3" type="ORF">RV00_GL000838</name>
</gene>
<organism evidence="3 4">
    <name type="scientific">Enterococcus devriesei</name>
    <dbReference type="NCBI Taxonomy" id="319970"/>
    <lineage>
        <taxon>Bacteria</taxon>
        <taxon>Bacillati</taxon>
        <taxon>Bacillota</taxon>
        <taxon>Bacilli</taxon>
        <taxon>Lactobacillales</taxon>
        <taxon>Enterococcaceae</taxon>
        <taxon>Enterococcus</taxon>
    </lineage>
</organism>
<comment type="caution">
    <text evidence="3">The sequence shown here is derived from an EMBL/GenBank/DDBJ whole genome shotgun (WGS) entry which is preliminary data.</text>
</comment>
<protein>
    <recommendedName>
        <fullName evidence="2">Adapter protein MecA</fullName>
    </recommendedName>
</protein>
<dbReference type="Gene3D" id="3.30.70.1950">
    <property type="match status" value="1"/>
</dbReference>
<keyword evidence="4" id="KW-1185">Reference proteome</keyword>
<dbReference type="EMBL" id="JXKM01000014">
    <property type="protein sequence ID" value="OJG34306.1"/>
    <property type="molecule type" value="Genomic_DNA"/>
</dbReference>
<comment type="function">
    <text evidence="2">Enables the recognition and targeting of unfolded and aggregated proteins to the ClpC protease or to other proteins involved in proteolysis.</text>
</comment>